<name>A0A4Y1WUJ2_9BACT</name>
<proteinExistence type="predicted"/>
<dbReference type="Proteomes" id="UP000318946">
    <property type="component" value="Chromosome"/>
</dbReference>
<dbReference type="KEGG" id="acou:A5CBH24_14270"/>
<dbReference type="EMBL" id="AP019735">
    <property type="protein sequence ID" value="BBL04114.1"/>
    <property type="molecule type" value="Genomic_DNA"/>
</dbReference>
<keyword evidence="2" id="KW-1185">Reference proteome</keyword>
<dbReference type="InterPro" id="IPR007922">
    <property type="entry name" value="DciA-like"/>
</dbReference>
<protein>
    <recommendedName>
        <fullName evidence="3">DUF721 domain-containing protein</fullName>
    </recommendedName>
</protein>
<accession>A0A4Y1WUJ2</accession>
<evidence type="ECO:0000313" key="1">
    <source>
        <dbReference type="EMBL" id="BBL04114.1"/>
    </source>
</evidence>
<organism evidence="1 2">
    <name type="scientific">Alistipes communis</name>
    <dbReference type="NCBI Taxonomy" id="2585118"/>
    <lineage>
        <taxon>Bacteria</taxon>
        <taxon>Pseudomonadati</taxon>
        <taxon>Bacteroidota</taxon>
        <taxon>Bacteroidia</taxon>
        <taxon>Bacteroidales</taxon>
        <taxon>Rikenellaceae</taxon>
        <taxon>Alistipes</taxon>
    </lineage>
</organism>
<reference evidence="2" key="1">
    <citation type="submission" date="2019-06" db="EMBL/GenBank/DDBJ databases">
        <title>Alistipes onderdonkii subsp. vulgaris subsp. nov., Alistipes dispar sp. nov. and Alistipes communis sp. nov., isolated from human faeces, and creation of Alistipes onderdonkii subsp. onderdonkii subsp. nov.</title>
        <authorList>
            <person name="Sakamoto M."/>
            <person name="Ikeyama N."/>
            <person name="Ogata Y."/>
            <person name="Suda W."/>
            <person name="Iino T."/>
            <person name="Hattori M."/>
            <person name="Ohkuma M."/>
        </authorList>
    </citation>
    <scope>NUCLEOTIDE SEQUENCE [LARGE SCALE GENOMIC DNA]</scope>
    <source>
        <strain evidence="2">5CBH24</strain>
    </source>
</reference>
<dbReference type="RefSeq" id="WP_244611548.1">
    <property type="nucleotide sequence ID" value="NZ_AP019735.1"/>
</dbReference>
<dbReference type="PANTHER" id="PTHR36456">
    <property type="entry name" value="UPF0232 PROTEIN SCO3875"/>
    <property type="match status" value="1"/>
</dbReference>
<dbReference type="AlphaFoldDB" id="A0A4Y1WUJ2"/>
<evidence type="ECO:0000313" key="2">
    <source>
        <dbReference type="Proteomes" id="UP000318946"/>
    </source>
</evidence>
<sequence length="96" mass="11079">MRRTKAMLMGDLLEEFFARPYVAAKVAEGRLPDTWREVVGDAVANLTTDLRLENRILYVRLQSSVVGQELFYQREALRDRINEVSKVRLVNAVIVK</sequence>
<dbReference type="GeneID" id="78342147"/>
<gene>
    <name evidence="1" type="ORF">A5CBH24_14270</name>
</gene>
<dbReference type="Pfam" id="PF05258">
    <property type="entry name" value="DciA"/>
    <property type="match status" value="1"/>
</dbReference>
<evidence type="ECO:0008006" key="3">
    <source>
        <dbReference type="Google" id="ProtNLM"/>
    </source>
</evidence>
<dbReference type="PANTHER" id="PTHR36456:SF1">
    <property type="entry name" value="UPF0232 PROTEIN SCO3875"/>
    <property type="match status" value="1"/>
</dbReference>